<evidence type="ECO:0000256" key="2">
    <source>
        <dbReference type="ARBA" id="ARBA00022741"/>
    </source>
</evidence>
<dbReference type="PANTHER" id="PTHR13622:SF8">
    <property type="entry name" value="THIAMIN PYROPHOSPHOKINASE 1"/>
    <property type="match status" value="1"/>
</dbReference>
<evidence type="ECO:0000256" key="3">
    <source>
        <dbReference type="ARBA" id="ARBA00022777"/>
    </source>
</evidence>
<dbReference type="FunFam" id="2.60.120.320:FF:000001">
    <property type="entry name" value="Thiamine pyrophosphokinase"/>
    <property type="match status" value="1"/>
</dbReference>
<gene>
    <name evidence="6" type="ORF">M0812_18702</name>
</gene>
<reference evidence="6" key="1">
    <citation type="submission" date="2022-08" db="EMBL/GenBank/DDBJ databases">
        <title>Novel sulphate-reducing endosymbionts in the free-living metamonad Anaeramoeba.</title>
        <authorList>
            <person name="Jerlstrom-Hultqvist J."/>
            <person name="Cepicka I."/>
            <person name="Gallot-Lavallee L."/>
            <person name="Salas-Leiva D."/>
            <person name="Curtis B.A."/>
            <person name="Zahonova K."/>
            <person name="Pipaliya S."/>
            <person name="Dacks J."/>
            <person name="Roger A.J."/>
        </authorList>
    </citation>
    <scope>NUCLEOTIDE SEQUENCE</scope>
    <source>
        <strain evidence="6">Busselton2</strain>
    </source>
</reference>
<dbReference type="AlphaFoldDB" id="A0AAV7Z632"/>
<dbReference type="InterPro" id="IPR036759">
    <property type="entry name" value="TPK_catalytic_sf"/>
</dbReference>
<dbReference type="InterPro" id="IPR007373">
    <property type="entry name" value="Thiamin_PyroPKinase_B1-bd"/>
</dbReference>
<evidence type="ECO:0000256" key="1">
    <source>
        <dbReference type="ARBA" id="ARBA00022679"/>
    </source>
</evidence>
<dbReference type="Proteomes" id="UP001146793">
    <property type="component" value="Unassembled WGS sequence"/>
</dbReference>
<feature type="domain" description="Thiamin pyrophosphokinase thiamin-binding" evidence="5">
    <location>
        <begin position="270"/>
        <end position="336"/>
    </location>
</feature>
<keyword evidence="2" id="KW-0547">Nucleotide-binding</keyword>
<dbReference type="SUPFAM" id="SSF63862">
    <property type="entry name" value="Thiamin pyrophosphokinase, substrate-binding domain"/>
    <property type="match status" value="1"/>
</dbReference>
<evidence type="ECO:0000313" key="6">
    <source>
        <dbReference type="EMBL" id="KAJ3436641.1"/>
    </source>
</evidence>
<dbReference type="InterPro" id="IPR006282">
    <property type="entry name" value="Thi_PPkinase"/>
</dbReference>
<organism evidence="6 7">
    <name type="scientific">Anaeramoeba flamelloides</name>
    <dbReference type="NCBI Taxonomy" id="1746091"/>
    <lineage>
        <taxon>Eukaryota</taxon>
        <taxon>Metamonada</taxon>
        <taxon>Anaeramoebidae</taxon>
        <taxon>Anaeramoeba</taxon>
    </lineage>
</organism>
<comment type="caution">
    <text evidence="6">The sequence shown here is derived from an EMBL/GenBank/DDBJ whole genome shotgun (WGS) entry which is preliminary data.</text>
</comment>
<dbReference type="EMBL" id="JANTQA010000036">
    <property type="protein sequence ID" value="KAJ3436641.1"/>
    <property type="molecule type" value="Genomic_DNA"/>
</dbReference>
<evidence type="ECO:0000259" key="5">
    <source>
        <dbReference type="SMART" id="SM00983"/>
    </source>
</evidence>
<dbReference type="CDD" id="cd07995">
    <property type="entry name" value="TPK"/>
    <property type="match status" value="1"/>
</dbReference>
<keyword evidence="1" id="KW-0808">Transferase</keyword>
<dbReference type="GO" id="GO:0009229">
    <property type="term" value="P:thiamine diphosphate biosynthetic process"/>
    <property type="evidence" value="ECO:0007669"/>
    <property type="project" value="InterPro"/>
</dbReference>
<evidence type="ECO:0000313" key="7">
    <source>
        <dbReference type="Proteomes" id="UP001146793"/>
    </source>
</evidence>
<proteinExistence type="predicted"/>
<dbReference type="GO" id="GO:0004788">
    <property type="term" value="F:thiamine diphosphokinase activity"/>
    <property type="evidence" value="ECO:0007669"/>
    <property type="project" value="InterPro"/>
</dbReference>
<dbReference type="GO" id="GO:0030975">
    <property type="term" value="F:thiamine binding"/>
    <property type="evidence" value="ECO:0007669"/>
    <property type="project" value="InterPro"/>
</dbReference>
<dbReference type="Gene3D" id="2.60.120.320">
    <property type="entry name" value="Thiamin pyrophosphokinase, thiamin-binding domain"/>
    <property type="match status" value="1"/>
</dbReference>
<dbReference type="GO" id="GO:0016301">
    <property type="term" value="F:kinase activity"/>
    <property type="evidence" value="ECO:0007669"/>
    <property type="project" value="UniProtKB-KW"/>
</dbReference>
<dbReference type="Pfam" id="PF04265">
    <property type="entry name" value="TPK_B1_binding"/>
    <property type="match status" value="1"/>
</dbReference>
<dbReference type="Gene3D" id="3.40.50.10240">
    <property type="entry name" value="Thiamin pyrophosphokinase, catalytic domain"/>
    <property type="match status" value="1"/>
</dbReference>
<keyword evidence="4" id="KW-0067">ATP-binding</keyword>
<dbReference type="GO" id="GO:0006772">
    <property type="term" value="P:thiamine metabolic process"/>
    <property type="evidence" value="ECO:0007669"/>
    <property type="project" value="InterPro"/>
</dbReference>
<keyword evidence="3" id="KW-0418">Kinase</keyword>
<dbReference type="InterPro" id="IPR036371">
    <property type="entry name" value="TPK_B1-bd_sf"/>
</dbReference>
<dbReference type="InterPro" id="IPR007371">
    <property type="entry name" value="TPK_catalytic"/>
</dbReference>
<name>A0AAV7Z632_9EUKA</name>
<evidence type="ECO:0000256" key="4">
    <source>
        <dbReference type="ARBA" id="ARBA00022840"/>
    </source>
</evidence>
<dbReference type="Pfam" id="PF04263">
    <property type="entry name" value="TPK_catalytic"/>
    <property type="match status" value="1"/>
</dbReference>
<dbReference type="PANTHER" id="PTHR13622">
    <property type="entry name" value="THIAMIN PYROPHOSPHOKINASE"/>
    <property type="match status" value="1"/>
</dbReference>
<dbReference type="GO" id="GO:0005524">
    <property type="term" value="F:ATP binding"/>
    <property type="evidence" value="ECO:0007669"/>
    <property type="project" value="UniProtKB-KW"/>
</dbReference>
<dbReference type="SUPFAM" id="SSF63999">
    <property type="entry name" value="Thiamin pyrophosphokinase, catalytic domain"/>
    <property type="match status" value="1"/>
</dbReference>
<sequence length="354" mass="41044">MLQIFNKQRKLSLSLLSLNMRSFAKPLILRNQYSPFEHIEKDKRATGFHERVDSKHYPVKKILAKKKEIFKRGSLFQEVGPIGNIMIILNYKIPKFLPALFHDSHLVICADGGANRLYDAVPEHNRVHYTPDVILGDLDSIRPEVRYFYENQGSTIQHFKDQSTNDLLKCMRWVDNWLKSTYGCALVLGEIEKEMKRKLAVNKDDYVKTNFFNLSKGIDYGMCSFNMFVMGAMGGRIDHEFANFHAALCFQQHRIFLFSDGNYTRWLHPGRHLIHINKQTEGPVCGLIPLASVCRSCSTKGLKWNVENECLEFGKLISTSNEVADNHVFIENSDPLIWTIQLKKFWEKEHSIKK</sequence>
<dbReference type="SMART" id="SM00983">
    <property type="entry name" value="TPK_B1_binding"/>
    <property type="match status" value="1"/>
</dbReference>
<protein>
    <submittedName>
        <fullName evidence="6">Thiamine pyrophosphokinase</fullName>
    </submittedName>
</protein>
<accession>A0AAV7Z632</accession>